<dbReference type="OrthoDB" id="3268823at2759"/>
<evidence type="ECO:0000313" key="3">
    <source>
        <dbReference type="Proteomes" id="UP000703269"/>
    </source>
</evidence>
<gene>
    <name evidence="2" type="ORF">PsYK624_052130</name>
</gene>
<feature type="region of interest" description="Disordered" evidence="1">
    <location>
        <begin position="473"/>
        <end position="644"/>
    </location>
</feature>
<evidence type="ECO:0000313" key="2">
    <source>
        <dbReference type="EMBL" id="GJE89119.1"/>
    </source>
</evidence>
<proteinExistence type="predicted"/>
<feature type="compositionally biased region" description="Low complexity" evidence="1">
    <location>
        <begin position="22"/>
        <end position="42"/>
    </location>
</feature>
<feature type="compositionally biased region" description="Basic and acidic residues" evidence="1">
    <location>
        <begin position="573"/>
        <end position="588"/>
    </location>
</feature>
<dbReference type="EMBL" id="BPQB01000011">
    <property type="protein sequence ID" value="GJE89119.1"/>
    <property type="molecule type" value="Genomic_DNA"/>
</dbReference>
<reference evidence="2 3" key="1">
    <citation type="submission" date="2021-08" db="EMBL/GenBank/DDBJ databases">
        <title>Draft Genome Sequence of Phanerochaete sordida strain YK-624.</title>
        <authorList>
            <person name="Mori T."/>
            <person name="Dohra H."/>
            <person name="Suzuki T."/>
            <person name="Kawagishi H."/>
            <person name="Hirai H."/>
        </authorList>
    </citation>
    <scope>NUCLEOTIDE SEQUENCE [LARGE SCALE GENOMIC DNA]</scope>
    <source>
        <strain evidence="2 3">YK-624</strain>
    </source>
</reference>
<protein>
    <submittedName>
        <fullName evidence="2">Uncharacterized protein</fullName>
    </submittedName>
</protein>
<name>A0A9P3G830_9APHY</name>
<comment type="caution">
    <text evidence="2">The sequence shown here is derived from an EMBL/GenBank/DDBJ whole genome shotgun (WGS) entry which is preliminary data.</text>
</comment>
<feature type="compositionally biased region" description="Polar residues" evidence="1">
    <location>
        <begin position="53"/>
        <end position="71"/>
    </location>
</feature>
<accession>A0A9P3G830</accession>
<feature type="region of interest" description="Disordered" evidence="1">
    <location>
        <begin position="346"/>
        <end position="368"/>
    </location>
</feature>
<dbReference type="Proteomes" id="UP000703269">
    <property type="component" value="Unassembled WGS sequence"/>
</dbReference>
<dbReference type="AlphaFoldDB" id="A0A9P3G830"/>
<feature type="compositionally biased region" description="Basic and acidic residues" evidence="1">
    <location>
        <begin position="615"/>
        <end position="639"/>
    </location>
</feature>
<feature type="region of interest" description="Disordered" evidence="1">
    <location>
        <begin position="657"/>
        <end position="678"/>
    </location>
</feature>
<keyword evidence="3" id="KW-1185">Reference proteome</keyword>
<sequence>MSGLPPLSAEPGTPAHEWAAKTTSALEPSPAAPASTTMNPTTRQLFEEKNMRPGTTATDPLANPTSESFAQPPSVPLAKPISDPLAQPVHDPLAKPMSEPLAKPVFEPLTSPVSEPFTQPASSALDTPGREVPGAYPDERELEPRGAEINRTMAETASTAAATAGGFAQSAQQAAATYLPKAAETVGAYLPKSVVDTMSSYVPGMSNPQGAVQASEHDKIHTTSLPSTELAGQFAGERTDGAGALPGPVGESEVSKLPDERNATVPTAGTMAATAVGAAGVAAGTAAGYGYSAAQSAKDTAAGAAGSTAGAAQAAKDKVIGGTDNTSTALTGPQTHAVTTKYSLPSEEATGAKPFEHSDGAGALPGKRTEPAVAAMPEENTRGSTFATNASVGTHARPLGTTVMPTQDDTARDDLHQVRGNEVTGGVGRLPGKAGEEGVAVLPDERHGGDFKQTAELAGAGAAAAGMGKWALDDKTKGQQQQQPMQHAKVGEDMHLADSAKTAGIEKANTAPAQQPAKELAKPAKETHEAPKQEEPKKDTEKHEGQGHSAPKGKPNKGDGYDTDYHPAQLHPDNADYSKQQEEMKKDDPEADVTGAKHADSKEPASTGSAPATAGRDEAAREDKEQQQDDKNAHPDKAKKVGFMAKMKGEAKVLIGKVEGKKDKVEQGQRMKAGENVQ</sequence>
<evidence type="ECO:0000256" key="1">
    <source>
        <dbReference type="SAM" id="MobiDB-lite"/>
    </source>
</evidence>
<feature type="compositionally biased region" description="Basic and acidic residues" evidence="1">
    <location>
        <begin position="489"/>
        <end position="498"/>
    </location>
</feature>
<feature type="compositionally biased region" description="Polar residues" evidence="1">
    <location>
        <begin position="111"/>
        <end position="125"/>
    </location>
</feature>
<feature type="compositionally biased region" description="Basic and acidic residues" evidence="1">
    <location>
        <begin position="658"/>
        <end position="678"/>
    </location>
</feature>
<feature type="compositionally biased region" description="Basic and acidic residues" evidence="1">
    <location>
        <begin position="519"/>
        <end position="546"/>
    </location>
</feature>
<feature type="region of interest" description="Disordered" evidence="1">
    <location>
        <begin position="1"/>
        <end position="144"/>
    </location>
</feature>
<organism evidence="2 3">
    <name type="scientific">Phanerochaete sordida</name>
    <dbReference type="NCBI Taxonomy" id="48140"/>
    <lineage>
        <taxon>Eukaryota</taxon>
        <taxon>Fungi</taxon>
        <taxon>Dikarya</taxon>
        <taxon>Basidiomycota</taxon>
        <taxon>Agaricomycotina</taxon>
        <taxon>Agaricomycetes</taxon>
        <taxon>Polyporales</taxon>
        <taxon>Phanerochaetaceae</taxon>
        <taxon>Phanerochaete</taxon>
    </lineage>
</organism>
<feature type="compositionally biased region" description="Basic and acidic residues" evidence="1">
    <location>
        <begin position="556"/>
        <end position="565"/>
    </location>
</feature>